<feature type="domain" description="Ubiquitin-like protease family profile" evidence="5">
    <location>
        <begin position="367"/>
        <end position="544"/>
    </location>
</feature>
<feature type="region of interest" description="Disordered" evidence="4">
    <location>
        <begin position="198"/>
        <end position="230"/>
    </location>
</feature>
<name>A0A6J5UPH3_PRUAR</name>
<gene>
    <name evidence="6" type="ORF">CURHAP_LOCUS29325</name>
</gene>
<dbReference type="InterPro" id="IPR038765">
    <property type="entry name" value="Papain-like_cys_pep_sf"/>
</dbReference>
<feature type="region of interest" description="Disordered" evidence="4">
    <location>
        <begin position="624"/>
        <end position="645"/>
    </location>
</feature>
<evidence type="ECO:0000256" key="3">
    <source>
        <dbReference type="ARBA" id="ARBA00022801"/>
    </source>
</evidence>
<keyword evidence="3" id="KW-0378">Hydrolase</keyword>
<dbReference type="Proteomes" id="UP000507222">
    <property type="component" value="Unassembled WGS sequence"/>
</dbReference>
<sequence length="645" mass="74142">MVIHRKTGYFNFLKTKGDEMKAQKIVEKVDMKTKKEIANMWQKLDATQKAEYESKTPSTNASNKSCLKIATRCSPKDIKDTINVLSDEKKEAIEEMGFVSLLEMKCRKLSHSMCVKDGGEEVDFTGSMDDQDIVKFNTKGCGNFGGHYCSYGRIALQYYVCVIIKNEEKERTLRTPCPHELEVKLKKEDDNMLDMGCDGGQKFLGNTKPPKSRPNKENGTPNEQDDNVKGFATVDKTSAPSIEVIRERKHAKQPQNEDKMGHNKVKNLFLENCSSTSTRDPIVTRATANRKPGPHKRTPYEDINELKAKANAKTRQVIAHEQIMKRLGVGPFRMTNDISEDDRDLLSLHFVAIHWIQNELLVDTGAVAIDHHHLRSLAPGSPLFDDIINVMADYLYDTTSTKWFLPTYFWSECAKFARPSDRMTSCARTHNFCLARFNGRLKDCMQIYIPMHEDVIGHWYLFICDIFHKKAEIWDSLPDARHNKKRENDCHISVNSVFHDDILSIFGTEWTFSFFSVVSPLNVNPIQPNGVNCGIFVIRHMQYYCQLWYDRYDSNEQQMRLAIELVRNEKNLLCDAITREALKVMENGSDFMAKGNKIGNVEVKDMDVADVTVRRKRVYIRKQKKSAVTIPKTRTGRSQPRPRRH</sequence>
<dbReference type="EMBL" id="CAEKDK010000004">
    <property type="protein sequence ID" value="CAB4278436.1"/>
    <property type="molecule type" value="Genomic_DNA"/>
</dbReference>
<evidence type="ECO:0000259" key="5">
    <source>
        <dbReference type="PROSITE" id="PS50600"/>
    </source>
</evidence>
<accession>A0A6J5UPH3</accession>
<dbReference type="AlphaFoldDB" id="A0A6J5UPH3"/>
<protein>
    <recommendedName>
        <fullName evidence="5">Ubiquitin-like protease family profile domain-containing protein</fullName>
    </recommendedName>
</protein>
<evidence type="ECO:0000256" key="1">
    <source>
        <dbReference type="ARBA" id="ARBA00005234"/>
    </source>
</evidence>
<dbReference type="GO" id="GO:0008234">
    <property type="term" value="F:cysteine-type peptidase activity"/>
    <property type="evidence" value="ECO:0007669"/>
    <property type="project" value="InterPro"/>
</dbReference>
<reference evidence="6 7" key="1">
    <citation type="submission" date="2020-05" db="EMBL/GenBank/DDBJ databases">
        <authorList>
            <person name="Campoy J."/>
            <person name="Schneeberger K."/>
            <person name="Spophaly S."/>
        </authorList>
    </citation>
    <scope>NUCLEOTIDE SEQUENCE [LARGE SCALE GENOMIC DNA]</scope>
    <source>
        <strain evidence="6">PruArmRojPasFocal</strain>
    </source>
</reference>
<dbReference type="PROSITE" id="PS50600">
    <property type="entry name" value="ULP_PROTEASE"/>
    <property type="match status" value="1"/>
</dbReference>
<evidence type="ECO:0000313" key="7">
    <source>
        <dbReference type="Proteomes" id="UP000507222"/>
    </source>
</evidence>
<evidence type="ECO:0000313" key="6">
    <source>
        <dbReference type="EMBL" id="CAB4278436.1"/>
    </source>
</evidence>
<dbReference type="Gene3D" id="3.40.395.10">
    <property type="entry name" value="Adenoviral Proteinase, Chain A"/>
    <property type="match status" value="1"/>
</dbReference>
<dbReference type="GO" id="GO:0006508">
    <property type="term" value="P:proteolysis"/>
    <property type="evidence" value="ECO:0007669"/>
    <property type="project" value="UniProtKB-KW"/>
</dbReference>
<proteinExistence type="inferred from homology"/>
<evidence type="ECO:0000256" key="2">
    <source>
        <dbReference type="ARBA" id="ARBA00022670"/>
    </source>
</evidence>
<organism evidence="6 7">
    <name type="scientific">Prunus armeniaca</name>
    <name type="common">Apricot</name>
    <name type="synonym">Armeniaca vulgaris</name>
    <dbReference type="NCBI Taxonomy" id="36596"/>
    <lineage>
        <taxon>Eukaryota</taxon>
        <taxon>Viridiplantae</taxon>
        <taxon>Streptophyta</taxon>
        <taxon>Embryophyta</taxon>
        <taxon>Tracheophyta</taxon>
        <taxon>Spermatophyta</taxon>
        <taxon>Magnoliopsida</taxon>
        <taxon>eudicotyledons</taxon>
        <taxon>Gunneridae</taxon>
        <taxon>Pentapetalae</taxon>
        <taxon>rosids</taxon>
        <taxon>fabids</taxon>
        <taxon>Rosales</taxon>
        <taxon>Rosaceae</taxon>
        <taxon>Amygdaloideae</taxon>
        <taxon>Amygdaleae</taxon>
        <taxon>Prunus</taxon>
    </lineage>
</organism>
<dbReference type="Pfam" id="PF02902">
    <property type="entry name" value="Peptidase_C48"/>
    <property type="match status" value="1"/>
</dbReference>
<evidence type="ECO:0000256" key="4">
    <source>
        <dbReference type="SAM" id="MobiDB-lite"/>
    </source>
</evidence>
<keyword evidence="2" id="KW-0645">Protease</keyword>
<dbReference type="SUPFAM" id="SSF54001">
    <property type="entry name" value="Cysteine proteinases"/>
    <property type="match status" value="1"/>
</dbReference>
<comment type="similarity">
    <text evidence="1">Belongs to the peptidase C48 family.</text>
</comment>
<dbReference type="InterPro" id="IPR003653">
    <property type="entry name" value="Peptidase_C48_C"/>
</dbReference>